<dbReference type="Pfam" id="PF20512">
    <property type="entry name" value="PMI_typeI_hel"/>
    <property type="match status" value="1"/>
</dbReference>
<feature type="binding site" evidence="8">
    <location>
        <position position="132"/>
    </location>
    <ligand>
        <name>Zn(2+)</name>
        <dbReference type="ChEBI" id="CHEBI:29105"/>
    </ligand>
</feature>
<dbReference type="AlphaFoldDB" id="A0A7T0KHN4"/>
<feature type="domain" description="Phosphomannose isomerase type I catalytic" evidence="9">
    <location>
        <begin position="3"/>
        <end position="149"/>
    </location>
</feature>
<dbReference type="InterPro" id="IPR011051">
    <property type="entry name" value="RmlC_Cupin_sf"/>
</dbReference>
<name>A0A7T0KHN4_9CORY</name>
<dbReference type="Proteomes" id="UP000594681">
    <property type="component" value="Chromosome"/>
</dbReference>
<dbReference type="InterPro" id="IPR014710">
    <property type="entry name" value="RmlC-like_jellyroll"/>
</dbReference>
<evidence type="ECO:0000256" key="7">
    <source>
        <dbReference type="PIRSR" id="PIRSR001480-1"/>
    </source>
</evidence>
<dbReference type="PIRSF" id="PIRSF001480">
    <property type="entry name" value="Mannose-6-phosphate_isomerase"/>
    <property type="match status" value="1"/>
</dbReference>
<evidence type="ECO:0000256" key="8">
    <source>
        <dbReference type="PIRSR" id="PIRSR001480-2"/>
    </source>
</evidence>
<keyword evidence="12" id="KW-1185">Reference proteome</keyword>
<evidence type="ECO:0000256" key="4">
    <source>
        <dbReference type="ARBA" id="ARBA00022723"/>
    </source>
</evidence>
<feature type="binding site" evidence="8">
    <location>
        <position position="97"/>
    </location>
    <ligand>
        <name>Zn(2+)</name>
        <dbReference type="ChEBI" id="CHEBI:29105"/>
    </ligand>
</feature>
<dbReference type="PRINTS" id="PR00714">
    <property type="entry name" value="MAN6PISMRASE"/>
</dbReference>
<accession>A0A7T0KHN4</accession>
<dbReference type="EC" id="5.3.1.8" evidence="3"/>
<sequence>MDQLVPAVRHYSWGSRSLIPQLLGQPESSQPVAELWYGAHPAAPSQLGGQRDAHGASMGLDAYLQQHPQQLGPHAETGLPFLLKLLAADEVLSLQAHPSMEQAREGFARENSLGIDLDAASRNYKDASHKPELIVALTPFYAMAGFRPLAQTLELFAALGSPELDRYLGMVSTDDEEASLQALFTTWITIPAAARRELISSVVDAAPRVPSGWMSQVMDTVLEIHQQYPGDIGVLGALLLNHVQLQPGEAVFLAAGQLHAYVRGLGVEVMANSDNVLRGGLTSKNVDVPELVKVLSFGALAQPQVHAQQTAGTPAGVEAWEYQVPVEEFNVTRYECSPGAQGDLLATGPAIALCTSGELQIGQLRLNPGDAAWIPADTPAPHLSTPSGAQFFLAYA</sequence>
<dbReference type="GO" id="GO:0008270">
    <property type="term" value="F:zinc ion binding"/>
    <property type="evidence" value="ECO:0007669"/>
    <property type="project" value="InterPro"/>
</dbReference>
<proteinExistence type="inferred from homology"/>
<comment type="catalytic activity">
    <reaction evidence="1">
        <text>D-mannose 6-phosphate = D-fructose 6-phosphate</text>
        <dbReference type="Rhea" id="RHEA:12356"/>
        <dbReference type="ChEBI" id="CHEBI:58735"/>
        <dbReference type="ChEBI" id="CHEBI:61527"/>
        <dbReference type="EC" id="5.3.1.8"/>
    </reaction>
</comment>
<feature type="binding site" evidence="8">
    <location>
        <position position="259"/>
    </location>
    <ligand>
        <name>Zn(2+)</name>
        <dbReference type="ChEBI" id="CHEBI:29105"/>
    </ligand>
</feature>
<keyword evidence="6 11" id="KW-0413">Isomerase</keyword>
<feature type="active site" evidence="7">
    <location>
        <position position="278"/>
    </location>
</feature>
<dbReference type="InterPro" id="IPR046457">
    <property type="entry name" value="PMI_typeI_cat"/>
</dbReference>
<dbReference type="SUPFAM" id="SSF51182">
    <property type="entry name" value="RmlC-like cupins"/>
    <property type="match status" value="1"/>
</dbReference>
<evidence type="ECO:0000256" key="5">
    <source>
        <dbReference type="ARBA" id="ARBA00022833"/>
    </source>
</evidence>
<organism evidence="11 12">
    <name type="scientific">Corynebacterium lizhenjunii</name>
    <dbReference type="NCBI Taxonomy" id="2709394"/>
    <lineage>
        <taxon>Bacteria</taxon>
        <taxon>Bacillati</taxon>
        <taxon>Actinomycetota</taxon>
        <taxon>Actinomycetes</taxon>
        <taxon>Mycobacteriales</taxon>
        <taxon>Corynebacteriaceae</taxon>
        <taxon>Corynebacterium</taxon>
    </lineage>
</organism>
<dbReference type="PANTHER" id="PTHR10309:SF0">
    <property type="entry name" value="MANNOSE-6-PHOSPHATE ISOMERASE"/>
    <property type="match status" value="1"/>
</dbReference>
<feature type="domain" description="Phosphomannose isomerase type I helical insertion" evidence="10">
    <location>
        <begin position="173"/>
        <end position="240"/>
    </location>
</feature>
<dbReference type="RefSeq" id="WP_165008647.1">
    <property type="nucleotide sequence ID" value="NZ_CP064954.1"/>
</dbReference>
<dbReference type="Gene3D" id="2.60.120.10">
    <property type="entry name" value="Jelly Rolls"/>
    <property type="match status" value="2"/>
</dbReference>
<reference evidence="11 12" key="1">
    <citation type="submission" date="2020-11" db="EMBL/GenBank/DDBJ databases">
        <title>Corynebacterium sp. ZJ-599.</title>
        <authorList>
            <person name="Zhou J."/>
        </authorList>
    </citation>
    <scope>NUCLEOTIDE SEQUENCE [LARGE SCALE GENOMIC DNA]</scope>
    <source>
        <strain evidence="11 12">ZJ-599</strain>
    </source>
</reference>
<keyword evidence="4 8" id="KW-0479">Metal-binding</keyword>
<evidence type="ECO:0000313" key="12">
    <source>
        <dbReference type="Proteomes" id="UP000594681"/>
    </source>
</evidence>
<evidence type="ECO:0000256" key="2">
    <source>
        <dbReference type="ARBA" id="ARBA00010772"/>
    </source>
</evidence>
<gene>
    <name evidence="11" type="primary">manA</name>
    <name evidence="11" type="ORF">G7Y31_02970</name>
</gene>
<dbReference type="GO" id="GO:0005975">
    <property type="term" value="P:carbohydrate metabolic process"/>
    <property type="evidence" value="ECO:0007669"/>
    <property type="project" value="InterPro"/>
</dbReference>
<evidence type="ECO:0000259" key="9">
    <source>
        <dbReference type="Pfam" id="PF20511"/>
    </source>
</evidence>
<evidence type="ECO:0000256" key="6">
    <source>
        <dbReference type="ARBA" id="ARBA00023235"/>
    </source>
</evidence>
<dbReference type="InterPro" id="IPR001250">
    <property type="entry name" value="Man6P_Isoase-1"/>
</dbReference>
<dbReference type="InterPro" id="IPR016305">
    <property type="entry name" value="Mannose-6-P_Isomerase"/>
</dbReference>
<dbReference type="GO" id="GO:0009298">
    <property type="term" value="P:GDP-mannose biosynthetic process"/>
    <property type="evidence" value="ECO:0007669"/>
    <property type="project" value="InterPro"/>
</dbReference>
<evidence type="ECO:0000256" key="3">
    <source>
        <dbReference type="ARBA" id="ARBA00011956"/>
    </source>
</evidence>
<comment type="cofactor">
    <cofactor evidence="8">
        <name>Zn(2+)</name>
        <dbReference type="ChEBI" id="CHEBI:29105"/>
    </cofactor>
    <text evidence="8">Binds 1 zinc ion per subunit.</text>
</comment>
<dbReference type="Gene3D" id="1.10.441.10">
    <property type="entry name" value="Phosphomannose Isomerase, domain 2"/>
    <property type="match status" value="1"/>
</dbReference>
<comment type="similarity">
    <text evidence="2">Belongs to the mannose-6-phosphate isomerase type 1 family.</text>
</comment>
<dbReference type="EMBL" id="CP064954">
    <property type="protein sequence ID" value="QPK80275.1"/>
    <property type="molecule type" value="Genomic_DNA"/>
</dbReference>
<dbReference type="PANTHER" id="PTHR10309">
    <property type="entry name" value="MANNOSE-6-PHOSPHATE ISOMERASE"/>
    <property type="match status" value="1"/>
</dbReference>
<dbReference type="GO" id="GO:0005829">
    <property type="term" value="C:cytosol"/>
    <property type="evidence" value="ECO:0007669"/>
    <property type="project" value="TreeGrafter"/>
</dbReference>
<feature type="binding site" evidence="8">
    <location>
        <position position="95"/>
    </location>
    <ligand>
        <name>Zn(2+)</name>
        <dbReference type="ChEBI" id="CHEBI:29105"/>
    </ligand>
</feature>
<evidence type="ECO:0000256" key="1">
    <source>
        <dbReference type="ARBA" id="ARBA00000757"/>
    </source>
</evidence>
<dbReference type="InterPro" id="IPR046458">
    <property type="entry name" value="PMI_typeI_hel"/>
</dbReference>
<dbReference type="NCBIfam" id="TIGR00218">
    <property type="entry name" value="manA"/>
    <property type="match status" value="1"/>
</dbReference>
<keyword evidence="5 8" id="KW-0862">Zinc</keyword>
<dbReference type="GO" id="GO:0004476">
    <property type="term" value="F:mannose-6-phosphate isomerase activity"/>
    <property type="evidence" value="ECO:0007669"/>
    <property type="project" value="UniProtKB-EC"/>
</dbReference>
<dbReference type="KEGG" id="cliz:G7Y31_02970"/>
<evidence type="ECO:0000259" key="10">
    <source>
        <dbReference type="Pfam" id="PF20512"/>
    </source>
</evidence>
<dbReference type="CDD" id="cd07011">
    <property type="entry name" value="cupin_PMI_type_I_N"/>
    <property type="match status" value="1"/>
</dbReference>
<dbReference type="Pfam" id="PF20511">
    <property type="entry name" value="PMI_typeI_cat"/>
    <property type="match status" value="1"/>
</dbReference>
<evidence type="ECO:0000313" key="11">
    <source>
        <dbReference type="EMBL" id="QPK80275.1"/>
    </source>
</evidence>
<protein>
    <recommendedName>
        <fullName evidence="3">mannose-6-phosphate isomerase</fullName>
        <ecNumber evidence="3">5.3.1.8</ecNumber>
    </recommendedName>
</protein>